<dbReference type="EMBL" id="JAUJFL010000001">
    <property type="protein sequence ID" value="KAK2616106.1"/>
    <property type="molecule type" value="Genomic_DNA"/>
</dbReference>
<dbReference type="GO" id="GO:0005737">
    <property type="term" value="C:cytoplasm"/>
    <property type="evidence" value="ECO:0007669"/>
    <property type="project" value="TreeGrafter"/>
</dbReference>
<name>A0AAD9STR6_PHOAM</name>
<reference evidence="2" key="1">
    <citation type="submission" date="2023-06" db="EMBL/GenBank/DDBJ databases">
        <authorList>
            <person name="Noh H."/>
        </authorList>
    </citation>
    <scope>NUCLEOTIDE SEQUENCE</scope>
    <source>
        <strain evidence="2">DUCC20226</strain>
    </source>
</reference>
<protein>
    <recommendedName>
        <fullName evidence="1">Semialdehyde dehydrogenase NAD-binding domain-containing protein</fullName>
    </recommendedName>
</protein>
<sequence>MAKVFIVGGTGHTGGALLDLMLQKHPQLKVKVLVRDEDKGARLKGKYPTVQTTVGDLSSSQTLQDEARNADIVINAAPDITHQDGIEAILSGLKDNSRPRKGFYLHLSGAATFYTKDPNGLKEGRIWDDVADIDEILNLDQTYTHIPTDNAVRSASTDVYVAIISPVGIGGISPSLEHPIPLTTGPLLSTARAFGSGFQIADGENESGWVHVLDLARAFLLLVDNALEALAAAGAGGETNSQPPAEPAGFPLWGPRAYYFVRTEDIPFRALQAALVPPLHRHGVIPSDKVESVTHTRAARTCLAGSADFDPDAPLPPPDSWVIHLATWFGINMRVRSERLAALGWKPVEKSILEDWEVAIQEFLRREAGA</sequence>
<keyword evidence="3" id="KW-1185">Reference proteome</keyword>
<evidence type="ECO:0000313" key="3">
    <source>
        <dbReference type="Proteomes" id="UP001265746"/>
    </source>
</evidence>
<dbReference type="InterPro" id="IPR000534">
    <property type="entry name" value="Semialdehyde_DH_NAD-bd"/>
</dbReference>
<gene>
    <name evidence="2" type="ORF">N8I77_002815</name>
</gene>
<dbReference type="Gene3D" id="3.40.50.720">
    <property type="entry name" value="NAD(P)-binding Rossmann-like Domain"/>
    <property type="match status" value="1"/>
</dbReference>
<comment type="caution">
    <text evidence="2">The sequence shown here is derived from an EMBL/GenBank/DDBJ whole genome shotgun (WGS) entry which is preliminary data.</text>
</comment>
<proteinExistence type="predicted"/>
<dbReference type="Proteomes" id="UP001265746">
    <property type="component" value="Unassembled WGS sequence"/>
</dbReference>
<dbReference type="Pfam" id="PF01118">
    <property type="entry name" value="Semialdhyde_dh"/>
    <property type="match status" value="1"/>
</dbReference>
<dbReference type="GO" id="GO:0051287">
    <property type="term" value="F:NAD binding"/>
    <property type="evidence" value="ECO:0007669"/>
    <property type="project" value="InterPro"/>
</dbReference>
<accession>A0AAD9STR6</accession>
<feature type="domain" description="Semialdehyde dehydrogenase NAD-binding" evidence="1">
    <location>
        <begin position="3"/>
        <end position="84"/>
    </location>
</feature>
<dbReference type="AlphaFoldDB" id="A0AAD9STR6"/>
<dbReference type="InterPro" id="IPR036291">
    <property type="entry name" value="NAD(P)-bd_dom_sf"/>
</dbReference>
<evidence type="ECO:0000313" key="2">
    <source>
        <dbReference type="EMBL" id="KAK2616106.1"/>
    </source>
</evidence>
<dbReference type="PANTHER" id="PTHR48079:SF6">
    <property type="entry name" value="NAD(P)-BINDING DOMAIN-CONTAINING PROTEIN-RELATED"/>
    <property type="match status" value="1"/>
</dbReference>
<dbReference type="GO" id="GO:0004029">
    <property type="term" value="F:aldehyde dehydrogenase (NAD+) activity"/>
    <property type="evidence" value="ECO:0007669"/>
    <property type="project" value="TreeGrafter"/>
</dbReference>
<dbReference type="PANTHER" id="PTHR48079">
    <property type="entry name" value="PROTEIN YEEZ"/>
    <property type="match status" value="1"/>
</dbReference>
<organism evidence="2 3">
    <name type="scientific">Phomopsis amygdali</name>
    <name type="common">Fusicoccum amygdali</name>
    <dbReference type="NCBI Taxonomy" id="1214568"/>
    <lineage>
        <taxon>Eukaryota</taxon>
        <taxon>Fungi</taxon>
        <taxon>Dikarya</taxon>
        <taxon>Ascomycota</taxon>
        <taxon>Pezizomycotina</taxon>
        <taxon>Sordariomycetes</taxon>
        <taxon>Sordariomycetidae</taxon>
        <taxon>Diaporthales</taxon>
        <taxon>Diaporthaceae</taxon>
        <taxon>Diaporthe</taxon>
    </lineage>
</organism>
<evidence type="ECO:0000259" key="1">
    <source>
        <dbReference type="Pfam" id="PF01118"/>
    </source>
</evidence>
<dbReference type="GO" id="GO:1901607">
    <property type="term" value="P:alpha-amino acid biosynthetic process"/>
    <property type="evidence" value="ECO:0007669"/>
    <property type="project" value="UniProtKB-ARBA"/>
</dbReference>
<dbReference type="InterPro" id="IPR051783">
    <property type="entry name" value="NAD(P)-dependent_oxidoreduct"/>
</dbReference>
<dbReference type="SUPFAM" id="SSF51735">
    <property type="entry name" value="NAD(P)-binding Rossmann-fold domains"/>
    <property type="match status" value="1"/>
</dbReference>